<feature type="compositionally biased region" description="Low complexity" evidence="4">
    <location>
        <begin position="134"/>
        <end position="151"/>
    </location>
</feature>
<dbReference type="OrthoDB" id="1926336at2759"/>
<feature type="compositionally biased region" description="Basic and acidic residues" evidence="4">
    <location>
        <begin position="494"/>
        <end position="511"/>
    </location>
</feature>
<dbReference type="InterPro" id="IPR020904">
    <property type="entry name" value="Sc_DH/Rdtase_CS"/>
</dbReference>
<gene>
    <name evidence="6" type="ORF">CSUB01_09294</name>
</gene>
<accession>A0A066XVW2</accession>
<dbReference type="Pfam" id="PF00106">
    <property type="entry name" value="adh_short"/>
    <property type="match status" value="1"/>
</dbReference>
<feature type="region of interest" description="Disordered" evidence="4">
    <location>
        <begin position="494"/>
        <end position="616"/>
    </location>
</feature>
<feature type="region of interest" description="Disordered" evidence="4">
    <location>
        <begin position="446"/>
        <end position="471"/>
    </location>
</feature>
<dbReference type="STRING" id="1173701.A0A066XVW2"/>
<evidence type="ECO:0000256" key="1">
    <source>
        <dbReference type="ARBA" id="ARBA00006484"/>
    </source>
</evidence>
<dbReference type="Gene3D" id="1.10.287.1490">
    <property type="match status" value="1"/>
</dbReference>
<feature type="compositionally biased region" description="Polar residues" evidence="4">
    <location>
        <begin position="1079"/>
        <end position="1088"/>
    </location>
</feature>
<dbReference type="PANTHER" id="PTHR43618:SF4">
    <property type="entry name" value="SHORT CHAIN DEHYDROGENASE_REDUCTASE FAMILY (AFU_ORTHOLOGUE AFUA_7G04540)"/>
    <property type="match status" value="1"/>
</dbReference>
<dbReference type="Pfam" id="PF01465">
    <property type="entry name" value="GRIP"/>
    <property type="match status" value="1"/>
</dbReference>
<feature type="compositionally biased region" description="Basic and acidic residues" evidence="4">
    <location>
        <begin position="1476"/>
        <end position="1496"/>
    </location>
</feature>
<feature type="compositionally biased region" description="Basic and acidic residues" evidence="4">
    <location>
        <begin position="588"/>
        <end position="616"/>
    </location>
</feature>
<feature type="compositionally biased region" description="Basic and acidic residues" evidence="4">
    <location>
        <begin position="456"/>
        <end position="471"/>
    </location>
</feature>
<reference evidence="7" key="1">
    <citation type="journal article" date="2014" name="Genome Announc.">
        <title>Draft genome sequence of Colletotrichum sublineola, a destructive pathogen of cultivated sorghum.</title>
        <authorList>
            <person name="Baroncelli R."/>
            <person name="Sanz-Martin J.M."/>
            <person name="Rech G.E."/>
            <person name="Sukno S.A."/>
            <person name="Thon M.R."/>
        </authorList>
    </citation>
    <scope>NUCLEOTIDE SEQUENCE [LARGE SCALE GENOMIC DNA]</scope>
    <source>
        <strain evidence="7">TX430BB</strain>
    </source>
</reference>
<comment type="caution">
    <text evidence="6">The sequence shown here is derived from an EMBL/GenBank/DDBJ whole genome shotgun (WGS) entry which is preliminary data.</text>
</comment>
<feature type="region of interest" description="Disordered" evidence="4">
    <location>
        <begin position="263"/>
        <end position="343"/>
    </location>
</feature>
<dbReference type="Proteomes" id="UP000027238">
    <property type="component" value="Unassembled WGS sequence"/>
</dbReference>
<proteinExistence type="inferred from homology"/>
<feature type="region of interest" description="Disordered" evidence="4">
    <location>
        <begin position="1072"/>
        <end position="1106"/>
    </location>
</feature>
<dbReference type="PROSITE" id="PS50913">
    <property type="entry name" value="GRIP"/>
    <property type="match status" value="1"/>
</dbReference>
<evidence type="ECO:0000259" key="5">
    <source>
        <dbReference type="PROSITE" id="PS50913"/>
    </source>
</evidence>
<dbReference type="SMART" id="SM00755">
    <property type="entry name" value="Grip"/>
    <property type="match status" value="1"/>
</dbReference>
<dbReference type="PRINTS" id="PR00081">
    <property type="entry name" value="GDHRDH"/>
</dbReference>
<feature type="region of interest" description="Disordered" evidence="4">
    <location>
        <begin position="952"/>
        <end position="1047"/>
    </location>
</feature>
<feature type="compositionally biased region" description="Basic and acidic residues" evidence="4">
    <location>
        <begin position="316"/>
        <end position="327"/>
    </location>
</feature>
<dbReference type="InterPro" id="IPR052178">
    <property type="entry name" value="Sec_Metab_Biosynth_SDR"/>
</dbReference>
<dbReference type="GO" id="GO:0016491">
    <property type="term" value="F:oxidoreductase activity"/>
    <property type="evidence" value="ECO:0007669"/>
    <property type="project" value="UniProtKB-KW"/>
</dbReference>
<dbReference type="InterPro" id="IPR002347">
    <property type="entry name" value="SDR_fam"/>
</dbReference>
<sequence>MRDQQRLKGAIDRTIAEEQARQEQARQRIEPGGATQRRSESTSRSNQSPARRPRPKKPADAAKDDTAASPSNTDPAVFEAAFALDDSEEPSRAGTPKPAADAMDKDDEKAKDKAGEGQNGDTEKDNEKDKETEGSAAGAATATLPAAAAAPEISPEIRMKLRKLEKLEKTYPELLRSYRIAHTRATSIEPFERVLKEHTSVGSIREPEGLVEYLNSLKQKEQMIMDEYKRVSIEKDDFKKKFEAAEKEVEKFKKEVEELKAAQSAALAASAKSDKAKEQVDAATDTKDDGAVKSPDPSATKSPLQQALGIFSPKQKAQEPEGAKPDESGADFFSYDEEAPKYEADMAAKEEEIEKLKAEVDKLKADLASAENSSADLTEKFENVTKEAGELRDIAAVKTSLETQLEARNNEIKSLTERLETSQKQLKEVEAKLKSEVESAKKDVKVVQSKLNESNARADREEARAKEAVAAKTEVEKKIDTLNGQIENIKKAKAEQEKNIEELTKQLEKQAAEAAPPATPTTPGPTDTSATGTSKNAKKNNNKKKKKGGAAPAAAAGATTTAATTAGTAPSPATHEAKEPATEALEAEIARLKGEVTTKDSQIERLTKQRKTEEDLREEIETLRDEVTEIGQEHVVAKEKIKNLEAEKKALEARIAELEKDLGSSTEDAKAKEKLQSEFDKLQSEYDDLKSKSSTLQSDLGAAQQLAQTRFKDLTELREVLQKAQPEMKTLRQDSAALKTTKEELAAKNAELRNLEKKERDLKSDVVRVQRLAADRETEIKSLREKLTSETNNRLRLEDAQRVSARDLRRSEAEKVEISAREEKTARELQKVQEEANKLRPRVKELEEQVEKLEKEKKSLREEADLKAQQYANAQGLLGSMRDQTSELTMQLKEARSQSESLEEELAEIQKHLSERSREAERMRGLLADMDERADSKVREMRARMEAAIEERDRIEDESSTLARRRARETEELKQKARDLEREVKTLTGVKEELEGKEREWRRRREELETVEERATAEVEEMRSAVSDLRSTLDASEQQVREAERQKSDLRRLLEESKQRFDKVSKELKAVQGKLGASGRSSADSNRSGGPNGAAAGAAGGGGGGASADTMYLKTIMLQFLEQKDNKLREQLVPVLARILKFDKTDEQKWKSAIQHISVRPLKTAAMRSSALHLAARSSGCYKSRPLPSTSSPFNITNINTNKPRLLSTSRIPTPSSRVTPSTHRNNIPIPHIHLAKMSTGQKTAGPQGNDLFTRNHLFDLTGKVALVTGGGTGIGLMATQALAANGARVYITSRNQEKLDNAAETYGKNAAGEIIPLQADVTSKADIDRLFKEIESREGRLDVLINNAGISSSPVEVESDNAEDMKSTLFHSDSSTFDDWTDTYRTNVAAVFYVAASFLPLLQKSTEANPGWSGTLINISSISGMIKKSQHHFSYNASKAAAIHVNRMLAEEVSTNGLKVRVNSIAPGVFPSEMTTKEPADEEQKSSIPKSKYEGKFPAGRPGKDEDMAATVLFFACNQYLNGQTLAVDGGYTLAAGL</sequence>
<keyword evidence="7" id="KW-1185">Reference proteome</keyword>
<keyword evidence="3" id="KW-0560">Oxidoreductase</keyword>
<feature type="compositionally biased region" description="Basic and acidic residues" evidence="4">
    <location>
        <begin position="968"/>
        <end position="1023"/>
    </location>
</feature>
<name>A0A066XVW2_COLSU</name>
<feature type="domain" description="GRIP" evidence="5">
    <location>
        <begin position="1103"/>
        <end position="1153"/>
    </location>
</feature>
<dbReference type="EMBL" id="JMSE01000439">
    <property type="protein sequence ID" value="KDN69906.1"/>
    <property type="molecule type" value="Genomic_DNA"/>
</dbReference>
<feature type="region of interest" description="Disordered" evidence="4">
    <location>
        <begin position="1205"/>
        <end position="1228"/>
    </location>
</feature>
<dbReference type="PANTHER" id="PTHR43618">
    <property type="entry name" value="7-ALPHA-HYDROXYSTEROID DEHYDROGENASE"/>
    <property type="match status" value="1"/>
</dbReference>
<dbReference type="OMA" id="NIGQDHV"/>
<dbReference type="InterPro" id="IPR000237">
    <property type="entry name" value="GRIP_dom"/>
</dbReference>
<feature type="compositionally biased region" description="Basic and acidic residues" evidence="4">
    <location>
        <begin position="57"/>
        <end position="66"/>
    </location>
</feature>
<dbReference type="PROSITE" id="PS00061">
    <property type="entry name" value="ADH_SHORT"/>
    <property type="match status" value="1"/>
</dbReference>
<feature type="compositionally biased region" description="Low complexity" evidence="4">
    <location>
        <begin position="549"/>
        <end position="574"/>
    </location>
</feature>
<organism evidence="6 7">
    <name type="scientific">Colletotrichum sublineola</name>
    <name type="common">Sorghum anthracnose fungus</name>
    <dbReference type="NCBI Taxonomy" id="1173701"/>
    <lineage>
        <taxon>Eukaryota</taxon>
        <taxon>Fungi</taxon>
        <taxon>Dikarya</taxon>
        <taxon>Ascomycota</taxon>
        <taxon>Pezizomycotina</taxon>
        <taxon>Sordariomycetes</taxon>
        <taxon>Hypocreomycetidae</taxon>
        <taxon>Glomerellales</taxon>
        <taxon>Glomerellaceae</taxon>
        <taxon>Colletotrichum</taxon>
        <taxon>Colletotrichum graminicola species complex</taxon>
    </lineage>
</organism>
<evidence type="ECO:0000313" key="6">
    <source>
        <dbReference type="EMBL" id="KDN69906.1"/>
    </source>
</evidence>
<dbReference type="CDD" id="cd05233">
    <property type="entry name" value="SDR_c"/>
    <property type="match status" value="1"/>
</dbReference>
<keyword evidence="2" id="KW-0521">NADP</keyword>
<feature type="compositionally biased region" description="Basic and acidic residues" evidence="4">
    <location>
        <begin position="1"/>
        <end position="29"/>
    </location>
</feature>
<dbReference type="eggNOG" id="KOG0725">
    <property type="taxonomic scope" value="Eukaryota"/>
</dbReference>
<feature type="region of interest" description="Disordered" evidence="4">
    <location>
        <begin position="803"/>
        <end position="833"/>
    </location>
</feature>
<evidence type="ECO:0000256" key="2">
    <source>
        <dbReference type="ARBA" id="ARBA00022857"/>
    </source>
</evidence>
<dbReference type="Gene3D" id="3.40.50.720">
    <property type="entry name" value="NAD(P)-binding Rossmann-like Domain"/>
    <property type="match status" value="1"/>
</dbReference>
<dbReference type="PRINTS" id="PR00080">
    <property type="entry name" value="SDRFAMILY"/>
</dbReference>
<dbReference type="SUPFAM" id="SSF51735">
    <property type="entry name" value="NAD(P)-binding Rossmann-fold domains"/>
    <property type="match status" value="1"/>
</dbReference>
<evidence type="ECO:0000313" key="7">
    <source>
        <dbReference type="Proteomes" id="UP000027238"/>
    </source>
</evidence>
<evidence type="ECO:0000256" key="3">
    <source>
        <dbReference type="ARBA" id="ARBA00023002"/>
    </source>
</evidence>
<feature type="compositionally biased region" description="Polar residues" evidence="4">
    <location>
        <begin position="1029"/>
        <end position="1038"/>
    </location>
</feature>
<feature type="region of interest" description="Disordered" evidence="4">
    <location>
        <begin position="1472"/>
        <end position="1503"/>
    </location>
</feature>
<feature type="compositionally biased region" description="Basic residues" evidence="4">
    <location>
        <begin position="536"/>
        <end position="548"/>
    </location>
</feature>
<protein>
    <submittedName>
        <fullName evidence="6">Putative GRIP domain-containing protein</fullName>
    </submittedName>
</protein>
<feature type="compositionally biased region" description="Basic and acidic residues" evidence="4">
    <location>
        <begin position="272"/>
        <end position="291"/>
    </location>
</feature>
<comment type="similarity">
    <text evidence="1">Belongs to the short-chain dehydrogenases/reductases (SDR) family.</text>
</comment>
<feature type="region of interest" description="Disordered" evidence="4">
    <location>
        <begin position="1"/>
        <end position="156"/>
    </location>
</feature>
<dbReference type="Gene3D" id="1.20.120.330">
    <property type="entry name" value="Nucleotidyltransferases domain 2"/>
    <property type="match status" value="1"/>
</dbReference>
<evidence type="ECO:0000256" key="4">
    <source>
        <dbReference type="SAM" id="MobiDB-lite"/>
    </source>
</evidence>
<dbReference type="HOGENOM" id="CLU_002906_0_0_1"/>
<dbReference type="InterPro" id="IPR036291">
    <property type="entry name" value="NAD(P)-bd_dom_sf"/>
</dbReference>
<feature type="compositionally biased region" description="Low complexity" evidence="4">
    <location>
        <begin position="524"/>
        <end position="535"/>
    </location>
</feature>
<dbReference type="FunFam" id="3.40.50.720:FF:000084">
    <property type="entry name" value="Short-chain dehydrogenase reductase"/>
    <property type="match status" value="1"/>
</dbReference>
<feature type="compositionally biased region" description="Polar residues" evidence="4">
    <location>
        <begin position="1205"/>
        <end position="1226"/>
    </location>
</feature>
<feature type="compositionally biased region" description="Basic and acidic residues" evidence="4">
    <location>
        <begin position="102"/>
        <end position="133"/>
    </location>
</feature>